<feature type="domain" description="DUF403" evidence="1">
    <location>
        <begin position="51"/>
        <end position="151"/>
    </location>
</feature>
<organism evidence="2 3">
    <name type="scientific">Acinetobacter soli NIPH 2899</name>
    <dbReference type="NCBI Taxonomy" id="1217677"/>
    <lineage>
        <taxon>Bacteria</taxon>
        <taxon>Pseudomonadati</taxon>
        <taxon>Pseudomonadota</taxon>
        <taxon>Gammaproteobacteria</taxon>
        <taxon>Moraxellales</taxon>
        <taxon>Moraxellaceae</taxon>
        <taxon>Acinetobacter</taxon>
    </lineage>
</organism>
<evidence type="ECO:0000313" key="2">
    <source>
        <dbReference type="EMBL" id="ENV60347.1"/>
    </source>
</evidence>
<protein>
    <recommendedName>
        <fullName evidence="1">DUF403 domain-containing protein</fullName>
    </recommendedName>
</protein>
<dbReference type="Proteomes" id="UP000018433">
    <property type="component" value="Unassembled WGS sequence"/>
</dbReference>
<dbReference type="InterPro" id="IPR007296">
    <property type="entry name" value="DUF403"/>
</dbReference>
<reference evidence="2 3" key="1">
    <citation type="submission" date="2013-02" db="EMBL/GenBank/DDBJ databases">
        <title>The Genome Sequence of Acinetobacter soli NIPH 2899.</title>
        <authorList>
            <consortium name="The Broad Institute Genome Sequencing Platform"/>
            <consortium name="The Broad Institute Genome Sequencing Center for Infectious Disease"/>
            <person name="Cerqueira G."/>
            <person name="Feldgarden M."/>
            <person name="Courvalin P."/>
            <person name="Perichon B."/>
            <person name="Grillot-Courvalin C."/>
            <person name="Clermont D."/>
            <person name="Rocha E."/>
            <person name="Yoon E.-J."/>
            <person name="Nemec A."/>
            <person name="Walker B."/>
            <person name="Young S.K."/>
            <person name="Zeng Q."/>
            <person name="Gargeya S."/>
            <person name="Fitzgerald M."/>
            <person name="Haas B."/>
            <person name="Abouelleil A."/>
            <person name="Alvarado L."/>
            <person name="Arachchi H.M."/>
            <person name="Berlin A.M."/>
            <person name="Chapman S.B."/>
            <person name="Dewar J."/>
            <person name="Goldberg J."/>
            <person name="Griggs A."/>
            <person name="Gujja S."/>
            <person name="Hansen M."/>
            <person name="Howarth C."/>
            <person name="Imamovic A."/>
            <person name="Larimer J."/>
            <person name="McCowan C."/>
            <person name="Murphy C."/>
            <person name="Neiman D."/>
            <person name="Pearson M."/>
            <person name="Priest M."/>
            <person name="Roberts A."/>
            <person name="Saif S."/>
            <person name="Shea T."/>
            <person name="Sisk P."/>
            <person name="Sykes S."/>
            <person name="Wortman J."/>
            <person name="Nusbaum C."/>
            <person name="Birren B."/>
        </authorList>
    </citation>
    <scope>NUCLEOTIDE SEQUENCE [LARGE SCALE GENOMIC DNA]</scope>
    <source>
        <strain evidence="2 3">NIPH 2899</strain>
    </source>
</reference>
<evidence type="ECO:0000259" key="1">
    <source>
        <dbReference type="Pfam" id="PF04168"/>
    </source>
</evidence>
<comment type="caution">
    <text evidence="2">The sequence shown here is derived from an EMBL/GenBank/DDBJ whole genome shotgun (WGS) entry which is preliminary data.</text>
</comment>
<dbReference type="EMBL" id="APPV01000011">
    <property type="protein sequence ID" value="ENV60347.1"/>
    <property type="molecule type" value="Genomic_DNA"/>
</dbReference>
<evidence type="ECO:0000313" key="3">
    <source>
        <dbReference type="Proteomes" id="UP000018433"/>
    </source>
</evidence>
<sequence length="200" mass="22581">MILLSSNANNIFWLGRYLTRIQYFCNKLPFTDDQKAIDFSHAFCLPAYDAASLNTLALDPEQQFSLMSQFAVARDNIHELRAVLSANTYAEMIQLVKNASSQPGYICDVVSECNELLESESEDVFLFFSLGQKLELLDSLIRFKQDPSSVLNEIDVIVGLLNELGWTALDDAWISLKQSPDTMSLYHFGDQLQLMFEGTA</sequence>
<proteinExistence type="predicted"/>
<name>A0ABN0JXM5_9GAMM</name>
<gene>
    <name evidence="2" type="ORF">F950_02909</name>
</gene>
<dbReference type="RefSeq" id="WP_004938921.1">
    <property type="nucleotide sequence ID" value="NZ_KB849643.1"/>
</dbReference>
<accession>A0ABN0JXM5</accession>
<dbReference type="Pfam" id="PF04168">
    <property type="entry name" value="Alpha-E"/>
    <property type="match status" value="1"/>
</dbReference>
<keyword evidence="3" id="KW-1185">Reference proteome</keyword>